<keyword evidence="4 6" id="KW-1133">Transmembrane helix</keyword>
<comment type="subcellular location">
    <subcellularLocation>
        <location evidence="1">Vacuole membrane</location>
        <topology evidence="1">Multi-pass membrane protein</topology>
    </subcellularLocation>
</comment>
<dbReference type="EMBL" id="QGMK01001203">
    <property type="protein sequence ID" value="TVY71500.1"/>
    <property type="molecule type" value="Genomic_DNA"/>
</dbReference>
<dbReference type="GO" id="GO:0007034">
    <property type="term" value="P:vacuolar transport"/>
    <property type="evidence" value="ECO:0007669"/>
    <property type="project" value="TreeGrafter"/>
</dbReference>
<dbReference type="PANTHER" id="PTHR46140:SF1">
    <property type="entry name" value="VACUOLAR TRANSPORTER CHAPERONE COMPLEX SUBUNIT 4-RELATED"/>
    <property type="match status" value="1"/>
</dbReference>
<dbReference type="GO" id="GO:0016237">
    <property type="term" value="P:microautophagy"/>
    <property type="evidence" value="ECO:0007669"/>
    <property type="project" value="TreeGrafter"/>
</dbReference>
<keyword evidence="2" id="KW-0926">Vacuole</keyword>
<keyword evidence="3 6" id="KW-0812">Transmembrane</keyword>
<dbReference type="GO" id="GO:0000329">
    <property type="term" value="C:fungal-type vacuole membrane"/>
    <property type="evidence" value="ECO:0007669"/>
    <property type="project" value="TreeGrafter"/>
</dbReference>
<evidence type="ECO:0000256" key="6">
    <source>
        <dbReference type="SAM" id="Phobius"/>
    </source>
</evidence>
<evidence type="ECO:0000313" key="8">
    <source>
        <dbReference type="EMBL" id="TVY71500.1"/>
    </source>
</evidence>
<evidence type="ECO:0000256" key="1">
    <source>
        <dbReference type="ARBA" id="ARBA00004128"/>
    </source>
</evidence>
<gene>
    <name evidence="8" type="ORF">LSUE1_G006825</name>
</gene>
<evidence type="ECO:0000256" key="3">
    <source>
        <dbReference type="ARBA" id="ARBA00022692"/>
    </source>
</evidence>
<reference evidence="8 9" key="1">
    <citation type="submission" date="2018-05" db="EMBL/GenBank/DDBJ databases">
        <title>Genome sequencing and assembly of the regulated plant pathogen Lachnellula willkommii and related sister species for the development of diagnostic species identification markers.</title>
        <authorList>
            <person name="Giroux E."/>
            <person name="Bilodeau G."/>
        </authorList>
    </citation>
    <scope>NUCLEOTIDE SEQUENCE [LARGE SCALE GENOMIC DNA]</scope>
    <source>
        <strain evidence="8 9">CBS 268.59</strain>
    </source>
</reference>
<dbReference type="InterPro" id="IPR004331">
    <property type="entry name" value="SPX_dom"/>
</dbReference>
<evidence type="ECO:0000256" key="2">
    <source>
        <dbReference type="ARBA" id="ARBA00022554"/>
    </source>
</evidence>
<dbReference type="GO" id="GO:0033254">
    <property type="term" value="C:vacuolar transporter chaperone complex"/>
    <property type="evidence" value="ECO:0007669"/>
    <property type="project" value="TreeGrafter"/>
</dbReference>
<dbReference type="Proteomes" id="UP000469558">
    <property type="component" value="Unassembled WGS sequence"/>
</dbReference>
<dbReference type="PROSITE" id="PS51382">
    <property type="entry name" value="SPX"/>
    <property type="match status" value="1"/>
</dbReference>
<name>A0A8T9BYV0_9HELO</name>
<keyword evidence="9" id="KW-1185">Reference proteome</keyword>
<evidence type="ECO:0000256" key="5">
    <source>
        <dbReference type="ARBA" id="ARBA00023136"/>
    </source>
</evidence>
<dbReference type="CDD" id="cd14474">
    <property type="entry name" value="SPX_YDR089W"/>
    <property type="match status" value="1"/>
</dbReference>
<dbReference type="PANTHER" id="PTHR46140">
    <property type="entry name" value="VACUOLAR TRANSPORTER CHAPERONE 1-RELATED"/>
    <property type="match status" value="1"/>
</dbReference>
<sequence>MKYGQNFEAQSVPQWRAYNVDYNGLKHLIKVHTTRDQGQAVAIPGHADVALQNFEELFFVELREQHDRVELFVTSKADEISRRLRHLEKLTSQLIERCANSGPKPISQKRREKFTKYDNKVIKCGEDIANLQRFVSAQRMSFRKILKKYKKWTGSRSLGERFSHQILSDPKSFTKIDFEPLNSQYNELLAIVRTSTPDVSGPVTPSTSSRRPSMHIPILPSPQAYWNEYDDGSEAEDNDPYTIYVDVDSKFPGSKVIEFVVSHARKPIKKVKSWWSPSQSPAERRPLISTAGYFDDHHNVLDTSGDEDPAYASSSDFPTGYATHYATFPSVNDQRAKRNREKLLFRGCLASFGAAFLLLLISGILVATGRHRLRIEVDAGVTVGVVASFFFAIMGLACMLLRTETIGWLHRICVFVTLFTACFLNAILLVMVAGNTGV</sequence>
<dbReference type="GO" id="GO:0042144">
    <property type="term" value="P:vacuole fusion, non-autophagic"/>
    <property type="evidence" value="ECO:0007669"/>
    <property type="project" value="TreeGrafter"/>
</dbReference>
<feature type="transmembrane region" description="Helical" evidence="6">
    <location>
        <begin position="343"/>
        <end position="367"/>
    </location>
</feature>
<evidence type="ECO:0000313" key="9">
    <source>
        <dbReference type="Proteomes" id="UP000469558"/>
    </source>
</evidence>
<evidence type="ECO:0000259" key="7">
    <source>
        <dbReference type="PROSITE" id="PS51382"/>
    </source>
</evidence>
<proteinExistence type="predicted"/>
<accession>A0A8T9BYV0</accession>
<feature type="transmembrane region" description="Helical" evidence="6">
    <location>
        <begin position="379"/>
        <end position="400"/>
    </location>
</feature>
<evidence type="ECO:0000256" key="4">
    <source>
        <dbReference type="ARBA" id="ARBA00022989"/>
    </source>
</evidence>
<feature type="domain" description="SPX" evidence="7">
    <location>
        <begin position="1"/>
        <end position="163"/>
    </location>
</feature>
<comment type="caution">
    <text evidence="8">The sequence shown here is derived from an EMBL/GenBank/DDBJ whole genome shotgun (WGS) entry which is preliminary data.</text>
</comment>
<protein>
    <submittedName>
        <fullName evidence="8">SPX domain-containing membrane protein</fullName>
    </submittedName>
</protein>
<organism evidence="8 9">
    <name type="scientific">Lachnellula suecica</name>
    <dbReference type="NCBI Taxonomy" id="602035"/>
    <lineage>
        <taxon>Eukaryota</taxon>
        <taxon>Fungi</taxon>
        <taxon>Dikarya</taxon>
        <taxon>Ascomycota</taxon>
        <taxon>Pezizomycotina</taxon>
        <taxon>Leotiomycetes</taxon>
        <taxon>Helotiales</taxon>
        <taxon>Lachnaceae</taxon>
        <taxon>Lachnellula</taxon>
    </lineage>
</organism>
<dbReference type="InterPro" id="IPR051572">
    <property type="entry name" value="VTC_Complex_Subunit"/>
</dbReference>
<dbReference type="GO" id="GO:0006799">
    <property type="term" value="P:polyphosphate biosynthetic process"/>
    <property type="evidence" value="ECO:0007669"/>
    <property type="project" value="UniProtKB-ARBA"/>
</dbReference>
<feature type="transmembrane region" description="Helical" evidence="6">
    <location>
        <begin position="412"/>
        <end position="433"/>
    </location>
</feature>
<keyword evidence="5 6" id="KW-0472">Membrane</keyword>
<dbReference type="OrthoDB" id="5588846at2759"/>
<dbReference type="AlphaFoldDB" id="A0A8T9BYV0"/>